<feature type="signal peptide" evidence="1">
    <location>
        <begin position="1"/>
        <end position="27"/>
    </location>
</feature>
<keyword evidence="3" id="KW-1185">Reference proteome</keyword>
<gene>
    <name evidence="2" type="ORF">Ocin01_19785</name>
</gene>
<name>A0A1D2M1Q1_ORCCI</name>
<evidence type="ECO:0000313" key="2">
    <source>
        <dbReference type="EMBL" id="ODM86896.1"/>
    </source>
</evidence>
<dbReference type="AlphaFoldDB" id="A0A1D2M1Q1"/>
<dbReference type="Proteomes" id="UP000094527">
    <property type="component" value="Unassembled WGS sequence"/>
</dbReference>
<comment type="caution">
    <text evidence="2">The sequence shown here is derived from an EMBL/GenBank/DDBJ whole genome shotgun (WGS) entry which is preliminary data.</text>
</comment>
<sequence>MRCSHLVMLIVVLPVLLSSLEIQLAQGIKCYSCGPCPGKGEERKWSGSMTPVRNYKDEGFQIPSAFPDLLIQSDRRPCQGER</sequence>
<dbReference type="EMBL" id="LJIJ01006840">
    <property type="protein sequence ID" value="ODM86896.1"/>
    <property type="molecule type" value="Genomic_DNA"/>
</dbReference>
<proteinExistence type="predicted"/>
<feature type="chain" id="PRO_5008903375" evidence="1">
    <location>
        <begin position="28"/>
        <end position="82"/>
    </location>
</feature>
<organism evidence="2 3">
    <name type="scientific">Orchesella cincta</name>
    <name type="common">Springtail</name>
    <name type="synonym">Podura cincta</name>
    <dbReference type="NCBI Taxonomy" id="48709"/>
    <lineage>
        <taxon>Eukaryota</taxon>
        <taxon>Metazoa</taxon>
        <taxon>Ecdysozoa</taxon>
        <taxon>Arthropoda</taxon>
        <taxon>Hexapoda</taxon>
        <taxon>Collembola</taxon>
        <taxon>Entomobryomorpha</taxon>
        <taxon>Entomobryoidea</taxon>
        <taxon>Orchesellidae</taxon>
        <taxon>Orchesellinae</taxon>
        <taxon>Orchesella</taxon>
    </lineage>
</organism>
<evidence type="ECO:0000256" key="1">
    <source>
        <dbReference type="SAM" id="SignalP"/>
    </source>
</evidence>
<keyword evidence="1" id="KW-0732">Signal</keyword>
<evidence type="ECO:0000313" key="3">
    <source>
        <dbReference type="Proteomes" id="UP000094527"/>
    </source>
</evidence>
<reference evidence="2 3" key="1">
    <citation type="journal article" date="2016" name="Genome Biol. Evol.">
        <title>Gene Family Evolution Reflects Adaptation to Soil Environmental Stressors in the Genome of the Collembolan Orchesella cincta.</title>
        <authorList>
            <person name="Faddeeva-Vakhrusheva A."/>
            <person name="Derks M.F."/>
            <person name="Anvar S.Y."/>
            <person name="Agamennone V."/>
            <person name="Suring W."/>
            <person name="Smit S."/>
            <person name="van Straalen N.M."/>
            <person name="Roelofs D."/>
        </authorList>
    </citation>
    <scope>NUCLEOTIDE SEQUENCE [LARGE SCALE GENOMIC DNA]</scope>
    <source>
        <tissue evidence="2">Mixed pool</tissue>
    </source>
</reference>
<accession>A0A1D2M1Q1</accession>
<protein>
    <submittedName>
        <fullName evidence="2">Uncharacterized protein</fullName>
    </submittedName>
</protein>